<organism evidence="2 3">
    <name type="scientific">Colletotrichum tofieldiae</name>
    <dbReference type="NCBI Taxonomy" id="708197"/>
    <lineage>
        <taxon>Eukaryota</taxon>
        <taxon>Fungi</taxon>
        <taxon>Dikarya</taxon>
        <taxon>Ascomycota</taxon>
        <taxon>Pezizomycotina</taxon>
        <taxon>Sordariomycetes</taxon>
        <taxon>Hypocreomycetidae</taxon>
        <taxon>Glomerellales</taxon>
        <taxon>Glomerellaceae</taxon>
        <taxon>Colletotrichum</taxon>
        <taxon>Colletotrichum spaethianum species complex</taxon>
    </lineage>
</organism>
<feature type="compositionally biased region" description="Polar residues" evidence="1">
    <location>
        <begin position="307"/>
        <end position="327"/>
    </location>
</feature>
<evidence type="ECO:0000313" key="3">
    <source>
        <dbReference type="Proteomes" id="UP000076552"/>
    </source>
</evidence>
<feature type="region of interest" description="Disordered" evidence="1">
    <location>
        <begin position="944"/>
        <end position="978"/>
    </location>
</feature>
<dbReference type="AlphaFoldDB" id="A0A166VUS2"/>
<keyword evidence="3" id="KW-1185">Reference proteome</keyword>
<feature type="region of interest" description="Disordered" evidence="1">
    <location>
        <begin position="857"/>
        <end position="891"/>
    </location>
</feature>
<evidence type="ECO:0000256" key="1">
    <source>
        <dbReference type="SAM" id="MobiDB-lite"/>
    </source>
</evidence>
<feature type="compositionally biased region" description="Polar residues" evidence="1">
    <location>
        <begin position="17"/>
        <end position="31"/>
    </location>
</feature>
<feature type="region of interest" description="Disordered" evidence="1">
    <location>
        <begin position="1"/>
        <end position="61"/>
    </location>
</feature>
<gene>
    <name evidence="2" type="ORF">CT0861_01043</name>
</gene>
<proteinExistence type="predicted"/>
<reference evidence="2 3" key="1">
    <citation type="submission" date="2015-06" db="EMBL/GenBank/DDBJ databases">
        <title>Survival trade-offs in plant roots during colonization by closely related pathogenic and mutualistic fungi.</title>
        <authorList>
            <person name="Hacquard S."/>
            <person name="Kracher B."/>
            <person name="Hiruma K."/>
            <person name="Weinman A."/>
            <person name="Muench P."/>
            <person name="Garrido Oter R."/>
            <person name="Ver Loren van Themaat E."/>
            <person name="Dallerey J.-F."/>
            <person name="Damm U."/>
            <person name="Henrissat B."/>
            <person name="Lespinet O."/>
            <person name="Thon M."/>
            <person name="Kemen E."/>
            <person name="McHardy A.C."/>
            <person name="Schulze-Lefert P."/>
            <person name="O'Connell R.J."/>
        </authorList>
    </citation>
    <scope>NUCLEOTIDE SEQUENCE [LARGE SCALE GENOMIC DNA]</scope>
    <source>
        <strain evidence="2 3">0861</strain>
    </source>
</reference>
<dbReference type="EMBL" id="LFIV01000028">
    <property type="protein sequence ID" value="KZL74972.1"/>
    <property type="molecule type" value="Genomic_DNA"/>
</dbReference>
<sequence length="978" mass="108420">MESKTSLSPFGDDRRSLNQSPSALRALTSSRLGRARPRRDSCSTSSSSSIRSSIDSTCPPSCVSRAEKCRSTRTVTPDQCALHRFIVWAAVQRNTSQKMTATDRLECPLLRCRKRFPNHEAMLRHLYSCDQLSTGEYWCYECGKAEKFTDGKCKRCLGHPGKRRRIMSVAKNFFSSLGQKSRNQDMPDLDMKNISNVAIVPPPSYDSCIQPHQVELSSCSEILEIDSIEVPLPTPTNVCHNIMEAEAAVSMVMGATGLESTVSVMPDLSFDWPLHTNLDANDNITGKSDRPSLSLHTYGLEQHQKQHQPTARTKNLSPSNSLRSNASTDTTASYLVSPASAFSGAWTTAETSLTSPTSDSSSGGLLSRGCSNASRYSNYSMPSHAFISELPADDIMLQPLPMTLPDDLDCDQQPPLLDTSIAVLHSIENSGVAPKKTLAALPSVAKATEMAMPVYAVDANSLVGSAWDTLKTHISSSLEKLQHLSHNPLVGQLQSLSSQDVANRGLATLKVFLEGTRPTSSLDMLCFVHVTYSLSLIIHEDDAQNRSKQLFAQAFRCSNWLVAWERIDYAEVASAIWQPLNLSPDELNELLLERHEDTLSRSSSLKGKERACAWSGSQSEENTLLEVARFFLDELEHAALPSKDLESSEVLSSMLWTKHSTDATNSLALKESRATTFRTLRSEIYRDFPYAEGLDSKMKRIQKRIDNGSVRSARRAELELMQAGKGCVASPEYFDSYVPKVRELLDDLYNQHMPGEMPRTRYHIHGIDLMQTIISSICEKEAIKHAIQDTSKMTGEAALEEFIRNTTTALDESWESFLMVQEDPLVMPTALSDTQMVMNDGILAGPVTVFCESGENSMDTNFPTPPTTTDAYPEPLDEPAQGSPSGPGQKVEVKASDCCEICGYQPKGDPQWFKGSMAKHKKLQHSTAPPKIYRCPFPGCTSQYKNRPDNLKQHQQDKGHFVDGETERRPSKRKKRDE</sequence>
<comment type="caution">
    <text evidence="2">The sequence shown here is derived from an EMBL/GenBank/DDBJ whole genome shotgun (WGS) entry which is preliminary data.</text>
</comment>
<dbReference type="Proteomes" id="UP000076552">
    <property type="component" value="Unassembled WGS sequence"/>
</dbReference>
<dbReference type="STRING" id="708197.A0A166VUS2"/>
<name>A0A166VUS2_9PEZI</name>
<protein>
    <submittedName>
        <fullName evidence="2">Zinc finger protein</fullName>
    </submittedName>
</protein>
<feature type="compositionally biased region" description="Basic and acidic residues" evidence="1">
    <location>
        <begin position="946"/>
        <end position="969"/>
    </location>
</feature>
<evidence type="ECO:0000313" key="2">
    <source>
        <dbReference type="EMBL" id="KZL74972.1"/>
    </source>
</evidence>
<feature type="compositionally biased region" description="Low complexity" evidence="1">
    <location>
        <begin position="42"/>
        <end position="59"/>
    </location>
</feature>
<accession>A0A166VUS2</accession>
<feature type="region of interest" description="Disordered" evidence="1">
    <location>
        <begin position="300"/>
        <end position="327"/>
    </location>
</feature>